<evidence type="ECO:0000256" key="1">
    <source>
        <dbReference type="SAM" id="MobiDB-lite"/>
    </source>
</evidence>
<feature type="compositionally biased region" description="Basic and acidic residues" evidence="1">
    <location>
        <begin position="107"/>
        <end position="124"/>
    </location>
</feature>
<feature type="compositionally biased region" description="Basic and acidic residues" evidence="1">
    <location>
        <begin position="235"/>
        <end position="262"/>
    </location>
</feature>
<dbReference type="Proteomes" id="UP001189429">
    <property type="component" value="Unassembled WGS sequence"/>
</dbReference>
<feature type="region of interest" description="Disordered" evidence="1">
    <location>
        <begin position="1"/>
        <end position="38"/>
    </location>
</feature>
<feature type="region of interest" description="Disordered" evidence="1">
    <location>
        <begin position="301"/>
        <end position="416"/>
    </location>
</feature>
<dbReference type="EMBL" id="CAUYUJ010017082">
    <property type="protein sequence ID" value="CAK0871548.1"/>
    <property type="molecule type" value="Genomic_DNA"/>
</dbReference>
<protein>
    <submittedName>
        <fullName evidence="2">Uncharacterized protein</fullName>
    </submittedName>
</protein>
<evidence type="ECO:0000313" key="2">
    <source>
        <dbReference type="EMBL" id="CAK0871548.1"/>
    </source>
</evidence>
<feature type="compositionally biased region" description="Low complexity" evidence="1">
    <location>
        <begin position="385"/>
        <end position="416"/>
    </location>
</feature>
<evidence type="ECO:0000313" key="3">
    <source>
        <dbReference type="Proteomes" id="UP001189429"/>
    </source>
</evidence>
<feature type="compositionally biased region" description="Acidic residues" evidence="1">
    <location>
        <begin position="302"/>
        <end position="311"/>
    </location>
</feature>
<feature type="compositionally biased region" description="Basic and acidic residues" evidence="1">
    <location>
        <begin position="165"/>
        <end position="181"/>
    </location>
</feature>
<keyword evidence="3" id="KW-1185">Reference proteome</keyword>
<reference evidence="2" key="1">
    <citation type="submission" date="2023-10" db="EMBL/GenBank/DDBJ databases">
        <authorList>
            <person name="Chen Y."/>
            <person name="Shah S."/>
            <person name="Dougan E. K."/>
            <person name="Thang M."/>
            <person name="Chan C."/>
        </authorList>
    </citation>
    <scope>NUCLEOTIDE SEQUENCE [LARGE SCALE GENOMIC DNA]</scope>
</reference>
<organism evidence="2 3">
    <name type="scientific">Prorocentrum cordatum</name>
    <dbReference type="NCBI Taxonomy" id="2364126"/>
    <lineage>
        <taxon>Eukaryota</taxon>
        <taxon>Sar</taxon>
        <taxon>Alveolata</taxon>
        <taxon>Dinophyceae</taxon>
        <taxon>Prorocentrales</taxon>
        <taxon>Prorocentraceae</taxon>
        <taxon>Prorocentrum</taxon>
    </lineage>
</organism>
<feature type="compositionally biased region" description="Basic and acidic residues" evidence="1">
    <location>
        <begin position="312"/>
        <end position="357"/>
    </location>
</feature>
<accession>A0ABN9VH76</accession>
<proteinExistence type="predicted"/>
<comment type="caution">
    <text evidence="2">The sequence shown here is derived from an EMBL/GenBank/DDBJ whole genome shotgun (WGS) entry which is preliminary data.</text>
</comment>
<sequence>MACPGRGDEPRPHGPTEGPASERRRAEAGRDTSEDERILQAVKAAAQEGMRAGMKKLLDDVMSMAREELRAQQARRQAEVTSPRAAPAPALPPEGRSEEGAAPPPRRPRDGPGPKDHLPEESRDQSPTLPNWSRTTSEYSYTEGSDEDEGSMTDEGIQPAGPPRRAVELKEAPEARRDGAKRWSSGGAGSSTSSARPPQGRPSVEEPARHRHTQKPSKKKRDAHKAWANWAGGSQKEEKNEDRKRQKQHEWGDSKKKGEVIGRETAFDLEYAFEEFAYEECALQGCDRDHFGHAEVFHLEAGEFEETEEMREEPAPWAHEHGGEEAGRGPVRDLRSDLKDGDEEASRGPEGDLRSDLEAQPGPSEGTGKTRQTKRQRRRQWKPFAAPEGPPEGASSAAGAAAPCAAGVEPEAEAGPGALKNRFFQVVGNSMDSCTKEVEKALDELQRLTGQLDPESRDSVEAGVLQGAHLFMQLI</sequence>
<feature type="compositionally biased region" description="Basic residues" evidence="1">
    <location>
        <begin position="371"/>
        <end position="381"/>
    </location>
</feature>
<feature type="compositionally biased region" description="Basic residues" evidence="1">
    <location>
        <begin position="209"/>
        <end position="223"/>
    </location>
</feature>
<name>A0ABN9VH76_9DINO</name>
<feature type="compositionally biased region" description="Polar residues" evidence="1">
    <location>
        <begin position="125"/>
        <end position="143"/>
    </location>
</feature>
<feature type="region of interest" description="Disordered" evidence="1">
    <location>
        <begin position="68"/>
        <end position="262"/>
    </location>
</feature>
<gene>
    <name evidence="2" type="ORF">PCOR1329_LOCUS57354</name>
</gene>